<dbReference type="Proteomes" id="UP000783686">
    <property type="component" value="Unassembled WGS sequence"/>
</dbReference>
<reference evidence="2" key="1">
    <citation type="submission" date="2020-09" db="EMBL/GenBank/DDBJ databases">
        <authorList>
            <person name="Kikuchi T."/>
        </authorList>
    </citation>
    <scope>NUCLEOTIDE SEQUENCE</scope>
    <source>
        <strain evidence="2">SH1</strain>
    </source>
</reference>
<sequence length="273" mass="32475">MDQISKNSPESQRLQYLTHVLNSYKNNQLEVVLQRALVLCALYRMPDFMVKDRFKLDYRVLLVHVVDIMVEYTHRAEHRIHTFLYKIQSSKQFEVLRADMFELHPRYHLALKDGTSTLHGTVKYLFENDITIWHGVTKSLPVFENFTLLPYELQVQVLENIPRSTLVHCRLLSRDMNNVVNFTFQKKRQKASNELVEQISTSTVVEKRFGRDMIPYVECRVKSLRRGKWVLPKDYNSTVTLPMERVVYILKGFRFSNEQLERIHPEQKKMLNL</sequence>
<dbReference type="InterPro" id="IPR036047">
    <property type="entry name" value="F-box-like_dom_sf"/>
</dbReference>
<name>A0A811JRC9_9BILA</name>
<dbReference type="OrthoDB" id="10470074at2759"/>
<dbReference type="Proteomes" id="UP000614601">
    <property type="component" value="Unassembled WGS sequence"/>
</dbReference>
<evidence type="ECO:0000313" key="3">
    <source>
        <dbReference type="Proteomes" id="UP000614601"/>
    </source>
</evidence>
<proteinExistence type="predicted"/>
<dbReference type="AlphaFoldDB" id="A0A811JRC9"/>
<accession>A0A811JRC9</accession>
<dbReference type="SUPFAM" id="SSF81383">
    <property type="entry name" value="F-box domain"/>
    <property type="match status" value="1"/>
</dbReference>
<gene>
    <name evidence="2" type="ORF">BOKJ2_LOCUS420</name>
</gene>
<evidence type="ECO:0000259" key="1">
    <source>
        <dbReference type="Pfam" id="PF00646"/>
    </source>
</evidence>
<dbReference type="EMBL" id="CAJFCW020000001">
    <property type="protein sequence ID" value="CAG9078959.1"/>
    <property type="molecule type" value="Genomic_DNA"/>
</dbReference>
<organism evidence="2 3">
    <name type="scientific">Bursaphelenchus okinawaensis</name>
    <dbReference type="NCBI Taxonomy" id="465554"/>
    <lineage>
        <taxon>Eukaryota</taxon>
        <taxon>Metazoa</taxon>
        <taxon>Ecdysozoa</taxon>
        <taxon>Nematoda</taxon>
        <taxon>Chromadorea</taxon>
        <taxon>Rhabditida</taxon>
        <taxon>Tylenchina</taxon>
        <taxon>Tylenchomorpha</taxon>
        <taxon>Aphelenchoidea</taxon>
        <taxon>Aphelenchoididae</taxon>
        <taxon>Bursaphelenchus</taxon>
    </lineage>
</organism>
<feature type="domain" description="F-box" evidence="1">
    <location>
        <begin position="147"/>
        <end position="181"/>
    </location>
</feature>
<dbReference type="EMBL" id="CAJFDH010000001">
    <property type="protein sequence ID" value="CAD5205736.1"/>
    <property type="molecule type" value="Genomic_DNA"/>
</dbReference>
<comment type="caution">
    <text evidence="2">The sequence shown here is derived from an EMBL/GenBank/DDBJ whole genome shotgun (WGS) entry which is preliminary data.</text>
</comment>
<evidence type="ECO:0000313" key="2">
    <source>
        <dbReference type="EMBL" id="CAD5205736.1"/>
    </source>
</evidence>
<keyword evidence="3" id="KW-1185">Reference proteome</keyword>
<dbReference type="Pfam" id="PF00646">
    <property type="entry name" value="F-box"/>
    <property type="match status" value="1"/>
</dbReference>
<protein>
    <recommendedName>
        <fullName evidence="1">F-box domain-containing protein</fullName>
    </recommendedName>
</protein>
<dbReference type="InterPro" id="IPR001810">
    <property type="entry name" value="F-box_dom"/>
</dbReference>